<dbReference type="AlphaFoldDB" id="A0A427B4V8"/>
<evidence type="ECO:0000313" key="3">
    <source>
        <dbReference type="Proteomes" id="UP000287651"/>
    </source>
</evidence>
<evidence type="ECO:0000256" key="1">
    <source>
        <dbReference type="SAM" id="MobiDB-lite"/>
    </source>
</evidence>
<feature type="region of interest" description="Disordered" evidence="1">
    <location>
        <begin position="96"/>
        <end position="122"/>
    </location>
</feature>
<dbReference type="EMBL" id="AMZH03000480">
    <property type="protein sequence ID" value="RRT83509.1"/>
    <property type="molecule type" value="Genomic_DNA"/>
</dbReference>
<evidence type="ECO:0000313" key="2">
    <source>
        <dbReference type="EMBL" id="RRT83509.1"/>
    </source>
</evidence>
<sequence>MYPCSRTSSSSTVPLPLSAEVLAVLLEVSAGYSTIAFCKRFLKPAPASKLGRFSVVDAPVSTTAGVLATDGATDPLLAPPSDFILSRLNISAQQKKPKKSLILGRGENDRGNSGPLLGPDDMAQDKLLIKGHPRGNFRGGCLVPIPKKEKAPTSERGTPDYTPMGNANLAIGGIFPGTHHPGKDLSLQEQLHRDGKKTCIKATTRTKHSNAPSPDSTSR</sequence>
<comment type="caution">
    <text evidence="2">The sequence shown here is derived from an EMBL/GenBank/DDBJ whole genome shotgun (WGS) entry which is preliminary data.</text>
</comment>
<protein>
    <submittedName>
        <fullName evidence="2">Uncharacterized protein</fullName>
    </submittedName>
</protein>
<proteinExistence type="predicted"/>
<organism evidence="2 3">
    <name type="scientific">Ensete ventricosum</name>
    <name type="common">Abyssinian banana</name>
    <name type="synonym">Musa ensete</name>
    <dbReference type="NCBI Taxonomy" id="4639"/>
    <lineage>
        <taxon>Eukaryota</taxon>
        <taxon>Viridiplantae</taxon>
        <taxon>Streptophyta</taxon>
        <taxon>Embryophyta</taxon>
        <taxon>Tracheophyta</taxon>
        <taxon>Spermatophyta</taxon>
        <taxon>Magnoliopsida</taxon>
        <taxon>Liliopsida</taxon>
        <taxon>Zingiberales</taxon>
        <taxon>Musaceae</taxon>
        <taxon>Ensete</taxon>
    </lineage>
</organism>
<dbReference type="Proteomes" id="UP000287651">
    <property type="component" value="Unassembled WGS sequence"/>
</dbReference>
<gene>
    <name evidence="2" type="ORF">B296_00003402</name>
</gene>
<feature type="region of interest" description="Disordered" evidence="1">
    <location>
        <begin position="139"/>
        <end position="162"/>
    </location>
</feature>
<feature type="region of interest" description="Disordered" evidence="1">
    <location>
        <begin position="200"/>
        <end position="219"/>
    </location>
</feature>
<accession>A0A427B4V8</accession>
<feature type="compositionally biased region" description="Polar residues" evidence="1">
    <location>
        <begin position="209"/>
        <end position="219"/>
    </location>
</feature>
<reference evidence="2 3" key="1">
    <citation type="journal article" date="2014" name="Agronomy (Basel)">
        <title>A Draft Genome Sequence for Ensete ventricosum, the Drought-Tolerant Tree Against Hunger.</title>
        <authorList>
            <person name="Harrison J."/>
            <person name="Moore K.A."/>
            <person name="Paszkiewicz K."/>
            <person name="Jones T."/>
            <person name="Grant M."/>
            <person name="Ambacheew D."/>
            <person name="Muzemil S."/>
            <person name="Studholme D.J."/>
        </authorList>
    </citation>
    <scope>NUCLEOTIDE SEQUENCE [LARGE SCALE GENOMIC DNA]</scope>
</reference>
<name>A0A427B4V8_ENSVE</name>